<proteinExistence type="predicted"/>
<keyword evidence="2" id="KW-0472">Membrane</keyword>
<comment type="caution">
    <text evidence="3">The sequence shown here is derived from an EMBL/GenBank/DDBJ whole genome shotgun (WGS) entry which is preliminary data.</text>
</comment>
<dbReference type="OrthoDB" id="10536868at2759"/>
<protein>
    <submittedName>
        <fullName evidence="3">Uncharacterized protein</fullName>
    </submittedName>
</protein>
<sequence length="425" mass="46919">MRTGRCSSQESRLSLICYQGHCHNGSLGGRRCCWQLFGCRDPHRQLAAVANFVLGNQTGLPQPDDPPSPSPSGDPPLGASSTSTTSVWWGEWNFRVLLSWTNLMVFSTPDRQGSLGTEGGWALYLLDKLGVISFGRYWPVAGWTALATLVIGLLTALVWSLKACEKWVCCGCGCGRRGHRDGHQLVDPALRHQPVTPAPAAYAPVTLVGPGSSTPVDTEYFQRQVRGGISSPVGAGCNSLAGDAFCPLAQPEDDDQEQEDREKPPEEEEEEKATIQAITIEEAITIEAFIRHRSRLRAIQHQMEYGDVSLQPRATQLQTDRPLPPMLSLGRSHRLGLLDRLHRLEQRGVSWTQEDVDRCRTMERFLDYLENREAHQPDAPSETPGTASKSAGVGRTALRNITGDALLYWAELYITINYNRCRAAS</sequence>
<feature type="region of interest" description="Disordered" evidence="1">
    <location>
        <begin position="248"/>
        <end position="273"/>
    </location>
</feature>
<feature type="transmembrane region" description="Helical" evidence="2">
    <location>
        <begin position="137"/>
        <end position="161"/>
    </location>
</feature>
<dbReference type="EMBL" id="LSRX01001492">
    <property type="protein sequence ID" value="OLP79371.1"/>
    <property type="molecule type" value="Genomic_DNA"/>
</dbReference>
<name>A0A1Q9C8Z6_SYMMI</name>
<evidence type="ECO:0000313" key="3">
    <source>
        <dbReference type="EMBL" id="OLP79371.1"/>
    </source>
</evidence>
<organism evidence="3 4">
    <name type="scientific">Symbiodinium microadriaticum</name>
    <name type="common">Dinoflagellate</name>
    <name type="synonym">Zooxanthella microadriatica</name>
    <dbReference type="NCBI Taxonomy" id="2951"/>
    <lineage>
        <taxon>Eukaryota</taxon>
        <taxon>Sar</taxon>
        <taxon>Alveolata</taxon>
        <taxon>Dinophyceae</taxon>
        <taxon>Suessiales</taxon>
        <taxon>Symbiodiniaceae</taxon>
        <taxon>Symbiodinium</taxon>
    </lineage>
</organism>
<evidence type="ECO:0000256" key="2">
    <source>
        <dbReference type="SAM" id="Phobius"/>
    </source>
</evidence>
<accession>A0A1Q9C8Z6</accession>
<dbReference type="Proteomes" id="UP000186817">
    <property type="component" value="Unassembled WGS sequence"/>
</dbReference>
<feature type="compositionally biased region" description="Pro residues" evidence="1">
    <location>
        <begin position="63"/>
        <end position="74"/>
    </location>
</feature>
<keyword evidence="4" id="KW-1185">Reference proteome</keyword>
<keyword evidence="2" id="KW-1133">Transmembrane helix</keyword>
<gene>
    <name evidence="3" type="ORF">AK812_SmicGene40346</name>
</gene>
<feature type="compositionally biased region" description="Acidic residues" evidence="1">
    <location>
        <begin position="251"/>
        <end position="271"/>
    </location>
</feature>
<evidence type="ECO:0000256" key="1">
    <source>
        <dbReference type="SAM" id="MobiDB-lite"/>
    </source>
</evidence>
<keyword evidence="2" id="KW-0812">Transmembrane</keyword>
<dbReference type="AlphaFoldDB" id="A0A1Q9C8Z6"/>
<reference evidence="3 4" key="1">
    <citation type="submission" date="2016-02" db="EMBL/GenBank/DDBJ databases">
        <title>Genome analysis of coral dinoflagellate symbionts highlights evolutionary adaptations to a symbiotic lifestyle.</title>
        <authorList>
            <person name="Aranda M."/>
            <person name="Li Y."/>
            <person name="Liew Y.J."/>
            <person name="Baumgarten S."/>
            <person name="Simakov O."/>
            <person name="Wilson M."/>
            <person name="Piel J."/>
            <person name="Ashoor H."/>
            <person name="Bougouffa S."/>
            <person name="Bajic V.B."/>
            <person name="Ryu T."/>
            <person name="Ravasi T."/>
            <person name="Bayer T."/>
            <person name="Micklem G."/>
            <person name="Kim H."/>
            <person name="Bhak J."/>
            <person name="Lajeunesse T.C."/>
            <person name="Voolstra C.R."/>
        </authorList>
    </citation>
    <scope>NUCLEOTIDE SEQUENCE [LARGE SCALE GENOMIC DNA]</scope>
    <source>
        <strain evidence="3 4">CCMP2467</strain>
    </source>
</reference>
<feature type="region of interest" description="Disordered" evidence="1">
    <location>
        <begin position="58"/>
        <end position="82"/>
    </location>
</feature>
<evidence type="ECO:0000313" key="4">
    <source>
        <dbReference type="Proteomes" id="UP000186817"/>
    </source>
</evidence>